<proteinExistence type="predicted"/>
<name>A0AAV5T892_9BILA</name>
<protein>
    <recommendedName>
        <fullName evidence="3">Ribosomal protein</fullName>
    </recommendedName>
</protein>
<evidence type="ECO:0000313" key="1">
    <source>
        <dbReference type="EMBL" id="GMS91315.1"/>
    </source>
</evidence>
<reference evidence="1" key="1">
    <citation type="submission" date="2023-10" db="EMBL/GenBank/DDBJ databases">
        <title>Genome assembly of Pristionchus species.</title>
        <authorList>
            <person name="Yoshida K."/>
            <person name="Sommer R.J."/>
        </authorList>
    </citation>
    <scope>NUCLEOTIDE SEQUENCE</scope>
    <source>
        <strain evidence="1">RS0144</strain>
    </source>
</reference>
<comment type="caution">
    <text evidence="1">The sequence shown here is derived from an EMBL/GenBank/DDBJ whole genome shotgun (WGS) entry which is preliminary data.</text>
</comment>
<evidence type="ECO:0000313" key="2">
    <source>
        <dbReference type="Proteomes" id="UP001432027"/>
    </source>
</evidence>
<organism evidence="1 2">
    <name type="scientific">Pristionchus entomophagus</name>
    <dbReference type="NCBI Taxonomy" id="358040"/>
    <lineage>
        <taxon>Eukaryota</taxon>
        <taxon>Metazoa</taxon>
        <taxon>Ecdysozoa</taxon>
        <taxon>Nematoda</taxon>
        <taxon>Chromadorea</taxon>
        <taxon>Rhabditida</taxon>
        <taxon>Rhabditina</taxon>
        <taxon>Diplogasteromorpha</taxon>
        <taxon>Diplogasteroidea</taxon>
        <taxon>Neodiplogasteridae</taxon>
        <taxon>Pristionchus</taxon>
    </lineage>
</organism>
<evidence type="ECO:0008006" key="3">
    <source>
        <dbReference type="Google" id="ProtNLM"/>
    </source>
</evidence>
<feature type="non-terminal residue" evidence="1">
    <location>
        <position position="1"/>
    </location>
</feature>
<dbReference type="AlphaFoldDB" id="A0AAV5T892"/>
<dbReference type="EMBL" id="BTSX01000003">
    <property type="protein sequence ID" value="GMS91315.1"/>
    <property type="molecule type" value="Genomic_DNA"/>
</dbReference>
<keyword evidence="2" id="KW-1185">Reference proteome</keyword>
<gene>
    <name evidence="1" type="ORF">PENTCL1PPCAC_13490</name>
</gene>
<dbReference type="Proteomes" id="UP001432027">
    <property type="component" value="Unassembled WGS sequence"/>
</dbReference>
<accession>A0AAV5T892</accession>
<sequence>LSLDRSLLSLLHPLSLLGDRSRRYLGDLEQRGGELRSRRGSELRRNIIAPPLIPVALPSVVAAKRTRAPTIESRRRRGFPLAGRRRGHSRLLRGNSFLGAVAAGPVGARIRGRGVTALPGRRQFGTRHLENTGAIATISSDQASK</sequence>